<comment type="caution">
    <text evidence="6">The sequence shown here is derived from an EMBL/GenBank/DDBJ whole genome shotgun (WGS) entry which is preliminary data.</text>
</comment>
<proteinExistence type="predicted"/>
<evidence type="ECO:0000256" key="3">
    <source>
        <dbReference type="ARBA" id="ARBA00023163"/>
    </source>
</evidence>
<dbReference type="Gene3D" id="1.10.10.10">
    <property type="entry name" value="Winged helix-like DNA-binding domain superfamily/Winged helix DNA-binding domain"/>
    <property type="match status" value="1"/>
</dbReference>
<dbReference type="InterPro" id="IPR036388">
    <property type="entry name" value="WH-like_DNA-bd_sf"/>
</dbReference>
<keyword evidence="2 6" id="KW-0238">DNA-binding</keyword>
<dbReference type="Pfam" id="PF01614">
    <property type="entry name" value="IclR_C"/>
    <property type="match status" value="1"/>
</dbReference>
<dbReference type="SMART" id="SM00346">
    <property type="entry name" value="HTH_ICLR"/>
    <property type="match status" value="1"/>
</dbReference>
<evidence type="ECO:0000256" key="2">
    <source>
        <dbReference type="ARBA" id="ARBA00023125"/>
    </source>
</evidence>
<dbReference type="InterPro" id="IPR050707">
    <property type="entry name" value="HTH_MetabolicPath_Reg"/>
</dbReference>
<dbReference type="EMBL" id="RBIG01000001">
    <property type="protein sequence ID" value="RKQ73736.1"/>
    <property type="molecule type" value="Genomic_DNA"/>
</dbReference>
<dbReference type="AlphaFoldDB" id="A0A420WSA9"/>
<dbReference type="InterPro" id="IPR029016">
    <property type="entry name" value="GAF-like_dom_sf"/>
</dbReference>
<dbReference type="RefSeq" id="WP_121218770.1">
    <property type="nucleotide sequence ID" value="NZ_RBIG01000001.1"/>
</dbReference>
<reference evidence="6 7" key="1">
    <citation type="submission" date="2018-10" db="EMBL/GenBank/DDBJ databases">
        <title>Comparative analysis of microorganisms from saline springs in Andes Mountain Range, Colombia.</title>
        <authorList>
            <person name="Rubin E."/>
        </authorList>
    </citation>
    <scope>NUCLEOTIDE SEQUENCE [LARGE SCALE GENOMIC DNA]</scope>
    <source>
        <strain evidence="6 7">USBA 36</strain>
    </source>
</reference>
<dbReference type="Proteomes" id="UP000277424">
    <property type="component" value="Unassembled WGS sequence"/>
</dbReference>
<dbReference type="SUPFAM" id="SSF55781">
    <property type="entry name" value="GAF domain-like"/>
    <property type="match status" value="1"/>
</dbReference>
<dbReference type="GO" id="GO:0045892">
    <property type="term" value="P:negative regulation of DNA-templated transcription"/>
    <property type="evidence" value="ECO:0007669"/>
    <property type="project" value="TreeGrafter"/>
</dbReference>
<evidence type="ECO:0000259" key="5">
    <source>
        <dbReference type="PROSITE" id="PS51078"/>
    </source>
</evidence>
<dbReference type="OrthoDB" id="6057486at2"/>
<protein>
    <submittedName>
        <fullName evidence="6">DNA-binding IclR family transcriptional regulator</fullName>
    </submittedName>
</protein>
<dbReference type="InterPro" id="IPR005471">
    <property type="entry name" value="Tscrpt_reg_IclR_N"/>
</dbReference>
<dbReference type="PANTHER" id="PTHR30136:SF24">
    <property type="entry name" value="HTH-TYPE TRANSCRIPTIONAL REPRESSOR ALLR"/>
    <property type="match status" value="1"/>
</dbReference>
<keyword evidence="1" id="KW-0805">Transcription regulation</keyword>
<dbReference type="InterPro" id="IPR036390">
    <property type="entry name" value="WH_DNA-bd_sf"/>
</dbReference>
<evidence type="ECO:0000259" key="4">
    <source>
        <dbReference type="PROSITE" id="PS51077"/>
    </source>
</evidence>
<dbReference type="PANTHER" id="PTHR30136">
    <property type="entry name" value="HELIX-TURN-HELIX TRANSCRIPTIONAL REGULATOR, ICLR FAMILY"/>
    <property type="match status" value="1"/>
</dbReference>
<name>A0A420WSA9_9PROT</name>
<sequence length="265" mass="29017">MADATEKHKDVGAVVHALRILQHLADAPGPLGVAAVARETGISPSTCFSILRTMARARFVSFHETDKTYTLGLAVAELATGLIGTSYLDLIRPEIERLALNHNMLIALWRVTEDGHIVVIDRAYGEHVVRVDMRVGSRLPFLIGAVGRCVAAHLALPPAELRRRFTTLRWQNPPSYEQYEAEVAEAGRRGWTKDVGYLYRGITTVASAVVDQAGTPRFGISGIAIQGQQTPEQIDRLGEELRDVATYLSRALFPQRQPALSAIAS</sequence>
<dbReference type="PROSITE" id="PS51077">
    <property type="entry name" value="HTH_ICLR"/>
    <property type="match status" value="1"/>
</dbReference>
<dbReference type="SUPFAM" id="SSF46785">
    <property type="entry name" value="Winged helix' DNA-binding domain"/>
    <property type="match status" value="1"/>
</dbReference>
<feature type="domain" description="HTH iclR-type" evidence="4">
    <location>
        <begin position="11"/>
        <end position="73"/>
    </location>
</feature>
<dbReference type="GO" id="GO:0003677">
    <property type="term" value="F:DNA binding"/>
    <property type="evidence" value="ECO:0007669"/>
    <property type="project" value="UniProtKB-KW"/>
</dbReference>
<gene>
    <name evidence="6" type="ORF">BCL74_1527</name>
</gene>
<evidence type="ECO:0000256" key="1">
    <source>
        <dbReference type="ARBA" id="ARBA00023015"/>
    </source>
</evidence>
<feature type="domain" description="IclR-ED" evidence="5">
    <location>
        <begin position="74"/>
        <end position="254"/>
    </location>
</feature>
<organism evidence="6 7">
    <name type="scientific">Oceanibaculum indicum</name>
    <dbReference type="NCBI Taxonomy" id="526216"/>
    <lineage>
        <taxon>Bacteria</taxon>
        <taxon>Pseudomonadati</taxon>
        <taxon>Pseudomonadota</taxon>
        <taxon>Alphaproteobacteria</taxon>
        <taxon>Rhodospirillales</taxon>
        <taxon>Oceanibaculaceae</taxon>
        <taxon>Oceanibaculum</taxon>
    </lineage>
</organism>
<dbReference type="InterPro" id="IPR014757">
    <property type="entry name" value="Tscrpt_reg_IclR_C"/>
</dbReference>
<dbReference type="Gene3D" id="3.30.450.40">
    <property type="match status" value="1"/>
</dbReference>
<dbReference type="GO" id="GO:0003700">
    <property type="term" value="F:DNA-binding transcription factor activity"/>
    <property type="evidence" value="ECO:0007669"/>
    <property type="project" value="TreeGrafter"/>
</dbReference>
<evidence type="ECO:0000313" key="6">
    <source>
        <dbReference type="EMBL" id="RKQ73736.1"/>
    </source>
</evidence>
<keyword evidence="3" id="KW-0804">Transcription</keyword>
<evidence type="ECO:0000313" key="7">
    <source>
        <dbReference type="Proteomes" id="UP000277424"/>
    </source>
</evidence>
<dbReference type="Pfam" id="PF09339">
    <property type="entry name" value="HTH_IclR"/>
    <property type="match status" value="1"/>
</dbReference>
<accession>A0A420WSA9</accession>
<dbReference type="PROSITE" id="PS51078">
    <property type="entry name" value="ICLR_ED"/>
    <property type="match status" value="1"/>
</dbReference>